<evidence type="ECO:0000313" key="6">
    <source>
        <dbReference type="EMBL" id="AAT12373.1"/>
    </source>
</evidence>
<dbReference type="Gene3D" id="3.40.630.10">
    <property type="entry name" value="Zn peptidases"/>
    <property type="match status" value="1"/>
</dbReference>
<dbReference type="AlphaFoldDB" id="Q6E6B5"/>
<dbReference type="GO" id="GO:0030145">
    <property type="term" value="F:manganese ion binding"/>
    <property type="evidence" value="ECO:0007669"/>
    <property type="project" value="InterPro"/>
</dbReference>
<evidence type="ECO:0000256" key="4">
    <source>
        <dbReference type="ARBA" id="ARBA00022801"/>
    </source>
</evidence>
<reference evidence="6" key="1">
    <citation type="journal article" date="2004" name="Curr. Biol.">
        <title>Genome compaction and stability in microsporidian intracellular parasites.</title>
        <authorList>
            <person name="Slamovits C.H."/>
            <person name="Fast N.M."/>
            <person name="Law J.S."/>
            <person name="Keeling P.J."/>
        </authorList>
    </citation>
    <scope>NUCLEOTIDE SEQUENCE</scope>
</reference>
<dbReference type="Pfam" id="PF00883">
    <property type="entry name" value="Peptidase_M17"/>
    <property type="match status" value="1"/>
</dbReference>
<dbReference type="InterPro" id="IPR011356">
    <property type="entry name" value="Leucine_aapep/pepB"/>
</dbReference>
<feature type="domain" description="Cytosol aminopeptidase" evidence="5">
    <location>
        <begin position="1"/>
        <end position="113"/>
    </location>
</feature>
<evidence type="ECO:0000259" key="5">
    <source>
        <dbReference type="Pfam" id="PF00883"/>
    </source>
</evidence>
<dbReference type="SUPFAM" id="SSF53187">
    <property type="entry name" value="Zn-dependent exopeptidases"/>
    <property type="match status" value="1"/>
</dbReference>
<accession>Q6E6B5</accession>
<dbReference type="EMBL" id="AY548908">
    <property type="protein sequence ID" value="AAT12373.1"/>
    <property type="molecule type" value="Genomic_DNA"/>
</dbReference>
<dbReference type="PANTHER" id="PTHR11963">
    <property type="entry name" value="LEUCINE AMINOPEPTIDASE-RELATED"/>
    <property type="match status" value="1"/>
</dbReference>
<dbReference type="GO" id="GO:0006508">
    <property type="term" value="P:proteolysis"/>
    <property type="evidence" value="ECO:0007669"/>
    <property type="project" value="UniProtKB-KW"/>
</dbReference>
<protein>
    <submittedName>
        <fullName evidence="6">Cytosol aminopeptidase</fullName>
    </submittedName>
</protein>
<evidence type="ECO:0000256" key="3">
    <source>
        <dbReference type="ARBA" id="ARBA00022670"/>
    </source>
</evidence>
<keyword evidence="2 6" id="KW-0031">Aminopeptidase</keyword>
<feature type="non-terminal residue" evidence="6">
    <location>
        <position position="1"/>
    </location>
</feature>
<dbReference type="InterPro" id="IPR000819">
    <property type="entry name" value="Peptidase_M17_C"/>
</dbReference>
<keyword evidence="3" id="KW-0645">Protease</keyword>
<proteinExistence type="inferred from homology"/>
<evidence type="ECO:0000256" key="2">
    <source>
        <dbReference type="ARBA" id="ARBA00022438"/>
    </source>
</evidence>
<dbReference type="GO" id="GO:0070006">
    <property type="term" value="F:metalloaminopeptidase activity"/>
    <property type="evidence" value="ECO:0007669"/>
    <property type="project" value="InterPro"/>
</dbReference>
<organism evidence="6">
    <name type="scientific">Antonospora locustae</name>
    <name type="common">Microsporidian parasite</name>
    <name type="synonym">Nosema locustae</name>
    <dbReference type="NCBI Taxonomy" id="278021"/>
    <lineage>
        <taxon>Eukaryota</taxon>
        <taxon>Fungi</taxon>
        <taxon>Fungi incertae sedis</taxon>
        <taxon>Microsporidia</taxon>
        <taxon>Antonospora</taxon>
    </lineage>
</organism>
<dbReference type="PANTHER" id="PTHR11963:SF23">
    <property type="entry name" value="CYTOSOL AMINOPEPTIDASE"/>
    <property type="match status" value="1"/>
</dbReference>
<sequence length="128" mass="13871">AISVALGPVYSGVFSNSDALAAWIVECGARTGDMVWRMPLDERYKVQLDSRVADIKNCGTRHGGACVAAVFLHEFVKEGTKWAHVDIAGVKSDSCFSELYGKGPTGQPVRMLISLIEKIALVDRDISE</sequence>
<evidence type="ECO:0000256" key="1">
    <source>
        <dbReference type="ARBA" id="ARBA00009528"/>
    </source>
</evidence>
<comment type="similarity">
    <text evidence="1">Belongs to the peptidase M17 family.</text>
</comment>
<keyword evidence="4" id="KW-0378">Hydrolase</keyword>
<name>Q6E6B5_ANTLO</name>
<dbReference type="GO" id="GO:0005737">
    <property type="term" value="C:cytoplasm"/>
    <property type="evidence" value="ECO:0007669"/>
    <property type="project" value="InterPro"/>
</dbReference>